<dbReference type="SUPFAM" id="SSF53271">
    <property type="entry name" value="PRTase-like"/>
    <property type="match status" value="1"/>
</dbReference>
<dbReference type="InterPro" id="IPR028944">
    <property type="entry name" value="PRTase_ComF-like"/>
</dbReference>
<dbReference type="InterPro" id="IPR029057">
    <property type="entry name" value="PRTase-like"/>
</dbReference>
<evidence type="ECO:0000313" key="2">
    <source>
        <dbReference type="Proteomes" id="UP000259026"/>
    </source>
</evidence>
<evidence type="ECO:0000313" key="1">
    <source>
        <dbReference type="EMBL" id="AXQ68815.1"/>
    </source>
</evidence>
<organism evidence="1 2">
    <name type="scientific">Caulobacter phage CcrPW</name>
    <dbReference type="NCBI Taxonomy" id="2283271"/>
    <lineage>
        <taxon>Viruses</taxon>
        <taxon>Duplodnaviria</taxon>
        <taxon>Heunggongvirae</taxon>
        <taxon>Uroviricota</taxon>
        <taxon>Caudoviricetes</taxon>
        <taxon>Jeanschmidtviridae</taxon>
        <taxon>Colossusvirus</taxon>
        <taxon>Colossusvirus PW</taxon>
    </lineage>
</organism>
<evidence type="ECO:0008006" key="3">
    <source>
        <dbReference type="Google" id="ProtNLM"/>
    </source>
</evidence>
<keyword evidence="2" id="KW-1185">Reference proteome</keyword>
<dbReference type="Proteomes" id="UP000259026">
    <property type="component" value="Segment"/>
</dbReference>
<reference evidence="1 2" key="2">
    <citation type="submission" date="2018-09" db="EMBL/GenBank/DDBJ databases">
        <title>Giant CbK-like Caulobacter bacteriophages have genetically divergent genomes.</title>
        <authorList>
            <person name="Wilson K."/>
            <person name="Ely B."/>
        </authorList>
    </citation>
    <scope>NUCLEOTIDE SEQUENCE [LARGE SCALE GENOMIC DNA]</scope>
</reference>
<accession>A0A385ECT6</accession>
<dbReference type="Pfam" id="PF15610">
    <property type="entry name" value="PRTase_3"/>
    <property type="match status" value="1"/>
</dbReference>
<protein>
    <recommendedName>
        <fullName evidence="3">Phosphoribosyltransferase</fullName>
    </recommendedName>
</protein>
<proteinExistence type="predicted"/>
<gene>
    <name evidence="1" type="ORF">CcrPW_gp276</name>
</gene>
<reference evidence="2" key="1">
    <citation type="submission" date="2018-07" db="EMBL/GenBank/DDBJ databases">
        <title>Giant CbK-like Caulobacter bacteriophages have genetically divergent genomes.</title>
        <authorList>
            <person name="Wilson K.M."/>
            <person name="Ely B."/>
        </authorList>
    </citation>
    <scope>NUCLEOTIDE SEQUENCE [LARGE SCALE GENOMIC DNA]</scope>
</reference>
<dbReference type="EMBL" id="MH588545">
    <property type="protein sequence ID" value="AXQ68815.1"/>
    <property type="molecule type" value="Genomic_DNA"/>
</dbReference>
<name>A0A385ECT6_9CAUD</name>
<sequence length="291" mass="33428">MPKQRSPFAQFVVHSFDDLENPSFCPRDYSRLKFGSDIVARRFGDEMAEAFYAQHRDLLITDRCVVVPSAFNVVEIAATILARHFMNRLNDLLTREGHRGVEWTIMHRTMSYVADYSFMPKAERAAMLKADKLFINRDFIEDKVLLFVDDVTITGSHEHKIVDFLDGLGVKNPRIFCYYARYNGERADIEAALNQSSIKGADEYVELIREPGHQLVVRAVRFLLDLPTSELATVLRFVDGQFVDRLYHACLAKEYDKQEKYRQGFEMIRARHDKGSAWANPPAQVVNIAAA</sequence>